<organism evidence="2 3">
    <name type="scientific">Sorghum bicolor</name>
    <name type="common">Sorghum</name>
    <name type="synonym">Sorghum vulgare</name>
    <dbReference type="NCBI Taxonomy" id="4558"/>
    <lineage>
        <taxon>Eukaryota</taxon>
        <taxon>Viridiplantae</taxon>
        <taxon>Streptophyta</taxon>
        <taxon>Embryophyta</taxon>
        <taxon>Tracheophyta</taxon>
        <taxon>Spermatophyta</taxon>
        <taxon>Magnoliopsida</taxon>
        <taxon>Liliopsida</taxon>
        <taxon>Poales</taxon>
        <taxon>Poaceae</taxon>
        <taxon>PACMAD clade</taxon>
        <taxon>Panicoideae</taxon>
        <taxon>Andropogonodae</taxon>
        <taxon>Andropogoneae</taxon>
        <taxon>Sorghinae</taxon>
        <taxon>Sorghum</taxon>
    </lineage>
</organism>
<dbReference type="PANTHER" id="PTHR34710">
    <property type="entry name" value="OS03G0834100 PROTEIN"/>
    <property type="match status" value="1"/>
</dbReference>
<evidence type="ECO:0000313" key="3">
    <source>
        <dbReference type="Proteomes" id="UP000807115"/>
    </source>
</evidence>
<evidence type="ECO:0000259" key="1">
    <source>
        <dbReference type="Pfam" id="PF12274"/>
    </source>
</evidence>
<accession>A0A921V2F7</accession>
<protein>
    <recommendedName>
        <fullName evidence="1">DUF3615 domain-containing protein</fullName>
    </recommendedName>
</protein>
<sequence length="346" mass="39909">MLDSIWVHEMPHRSILHVILIQETQTANISCRTVVAIVSRNRFIPLLFYTRRSKSPKPNRFPPNPNQVVSDRFDRSMAPSMEIGIISGAAAADETRHLLGVGPALIGPTPEAAASATRRSSRRACRWLPLRLLARRRDNESTKPTRAVCKPMDAQDFRRHRERRQRVIEQGHFERLAANRQLVMECLRHYNSLHPHDEYEPAPGEVTKHLRAHSIGVWTHGNFVARRKRSGCFSFLPAPRTLFFFELNRTSDFYGVVTCTPLDEPVTEGYSVLGFPIWWGSRRDGRSDCICKTCYRRFDSEHETPACGHGKAERICEMCYHSSAVLHPFPGEFAYGYREYLYRCYY</sequence>
<reference evidence="2" key="1">
    <citation type="journal article" date="2019" name="BMC Genomics">
        <title>A new reference genome for Sorghum bicolor reveals high levels of sequence similarity between sweet and grain genotypes: implications for the genetics of sugar metabolism.</title>
        <authorList>
            <person name="Cooper E.A."/>
            <person name="Brenton Z.W."/>
            <person name="Flinn B.S."/>
            <person name="Jenkins J."/>
            <person name="Shu S."/>
            <person name="Flowers D."/>
            <person name="Luo F."/>
            <person name="Wang Y."/>
            <person name="Xia P."/>
            <person name="Barry K."/>
            <person name="Daum C."/>
            <person name="Lipzen A."/>
            <person name="Yoshinaga Y."/>
            <person name="Schmutz J."/>
            <person name="Saski C."/>
            <person name="Vermerris W."/>
            <person name="Kresovich S."/>
        </authorList>
    </citation>
    <scope>NUCLEOTIDE SEQUENCE</scope>
</reference>
<dbReference type="Proteomes" id="UP000807115">
    <property type="component" value="Chromosome 1"/>
</dbReference>
<dbReference type="PANTHER" id="PTHR34710:SF18">
    <property type="entry name" value="OS05G0522700 PROTEIN"/>
    <property type="match status" value="1"/>
</dbReference>
<dbReference type="EMBL" id="CM027680">
    <property type="protein sequence ID" value="KAG0553242.1"/>
    <property type="molecule type" value="Genomic_DNA"/>
</dbReference>
<name>A0A921V2F7_SORBI</name>
<evidence type="ECO:0000313" key="2">
    <source>
        <dbReference type="EMBL" id="KAG0553242.1"/>
    </source>
</evidence>
<dbReference type="AlphaFoldDB" id="A0A921V2F7"/>
<dbReference type="Pfam" id="PF12274">
    <property type="entry name" value="DUF3615"/>
    <property type="match status" value="1"/>
</dbReference>
<dbReference type="InterPro" id="IPR022059">
    <property type="entry name" value="DUF3615"/>
</dbReference>
<feature type="domain" description="DUF3615" evidence="1">
    <location>
        <begin position="183"/>
        <end position="296"/>
    </location>
</feature>
<gene>
    <name evidence="2" type="ORF">BDA96_01G577200</name>
</gene>
<comment type="caution">
    <text evidence="2">The sequence shown here is derived from an EMBL/GenBank/DDBJ whole genome shotgun (WGS) entry which is preliminary data.</text>
</comment>
<reference evidence="2" key="2">
    <citation type="submission" date="2020-10" db="EMBL/GenBank/DDBJ databases">
        <authorList>
            <person name="Cooper E.A."/>
            <person name="Brenton Z.W."/>
            <person name="Flinn B.S."/>
            <person name="Jenkins J."/>
            <person name="Shu S."/>
            <person name="Flowers D."/>
            <person name="Luo F."/>
            <person name="Wang Y."/>
            <person name="Xia P."/>
            <person name="Barry K."/>
            <person name="Daum C."/>
            <person name="Lipzen A."/>
            <person name="Yoshinaga Y."/>
            <person name="Schmutz J."/>
            <person name="Saski C."/>
            <person name="Vermerris W."/>
            <person name="Kresovich S."/>
        </authorList>
    </citation>
    <scope>NUCLEOTIDE SEQUENCE</scope>
</reference>
<proteinExistence type="predicted"/>